<accession>A0A2Z4FH79</accession>
<dbReference type="CDD" id="cd14014">
    <property type="entry name" value="STKc_PknB_like"/>
    <property type="match status" value="1"/>
</dbReference>
<evidence type="ECO:0000256" key="5">
    <source>
        <dbReference type="SAM" id="MobiDB-lite"/>
    </source>
</evidence>
<dbReference type="InterPro" id="IPR000719">
    <property type="entry name" value="Prot_kinase_dom"/>
</dbReference>
<name>A0A2Z4FH79_9DELT</name>
<dbReference type="Gene3D" id="1.10.510.10">
    <property type="entry name" value="Transferase(Phosphotransferase) domain 1"/>
    <property type="match status" value="1"/>
</dbReference>
<evidence type="ECO:0000256" key="4">
    <source>
        <dbReference type="ARBA" id="ARBA00022840"/>
    </source>
</evidence>
<protein>
    <recommendedName>
        <fullName evidence="6">Protein kinase domain-containing protein</fullName>
    </recommendedName>
</protein>
<evidence type="ECO:0000259" key="6">
    <source>
        <dbReference type="PROSITE" id="PS50011"/>
    </source>
</evidence>
<keyword evidence="4" id="KW-0067">ATP-binding</keyword>
<dbReference type="EMBL" id="CP030032">
    <property type="protein sequence ID" value="AWV88333.1"/>
    <property type="molecule type" value="Genomic_DNA"/>
</dbReference>
<dbReference type="PANTHER" id="PTHR43289:SF34">
    <property type="entry name" value="SERINE_THREONINE-PROTEIN KINASE YBDM-RELATED"/>
    <property type="match status" value="1"/>
</dbReference>
<dbReference type="InterPro" id="IPR008271">
    <property type="entry name" value="Ser/Thr_kinase_AS"/>
</dbReference>
<keyword evidence="8" id="KW-1185">Reference proteome</keyword>
<dbReference type="PROSITE" id="PS00108">
    <property type="entry name" value="PROTEIN_KINASE_ST"/>
    <property type="match status" value="1"/>
</dbReference>
<organism evidence="7 8">
    <name type="scientific">Bradymonas sediminis</name>
    <dbReference type="NCBI Taxonomy" id="1548548"/>
    <lineage>
        <taxon>Bacteria</taxon>
        <taxon>Deltaproteobacteria</taxon>
        <taxon>Bradymonadales</taxon>
        <taxon>Bradymonadaceae</taxon>
        <taxon>Bradymonas</taxon>
    </lineage>
</organism>
<dbReference type="OrthoDB" id="9801841at2"/>
<gene>
    <name evidence="7" type="ORF">DN745_02835</name>
</gene>
<dbReference type="SUPFAM" id="SSF56112">
    <property type="entry name" value="Protein kinase-like (PK-like)"/>
    <property type="match status" value="1"/>
</dbReference>
<dbReference type="InterPro" id="IPR011009">
    <property type="entry name" value="Kinase-like_dom_sf"/>
</dbReference>
<keyword evidence="1" id="KW-0808">Transferase</keyword>
<feature type="region of interest" description="Disordered" evidence="5">
    <location>
        <begin position="1"/>
        <end position="44"/>
    </location>
</feature>
<dbReference type="AlphaFoldDB" id="A0A2Z4FH79"/>
<dbReference type="SMART" id="SM00220">
    <property type="entry name" value="S_TKc"/>
    <property type="match status" value="1"/>
</dbReference>
<evidence type="ECO:0000256" key="3">
    <source>
        <dbReference type="ARBA" id="ARBA00022777"/>
    </source>
</evidence>
<dbReference type="Pfam" id="PF00069">
    <property type="entry name" value="Pkinase"/>
    <property type="match status" value="1"/>
</dbReference>
<evidence type="ECO:0000256" key="1">
    <source>
        <dbReference type="ARBA" id="ARBA00022679"/>
    </source>
</evidence>
<evidence type="ECO:0000313" key="8">
    <source>
        <dbReference type="Proteomes" id="UP000249799"/>
    </source>
</evidence>
<feature type="domain" description="Protein kinase" evidence="6">
    <location>
        <begin position="54"/>
        <end position="320"/>
    </location>
</feature>
<dbReference type="GO" id="GO:0005524">
    <property type="term" value="F:ATP binding"/>
    <property type="evidence" value="ECO:0007669"/>
    <property type="project" value="UniProtKB-KW"/>
</dbReference>
<reference evidence="7 8" key="1">
    <citation type="submission" date="2018-06" db="EMBL/GenBank/DDBJ databases">
        <title>Lujinxingia sediminis gen. nov. sp. nov., a new facultative anaerobic member of the class Deltaproteobacteria, and proposal of Lujinxingaceae fam. nov.</title>
        <authorList>
            <person name="Guo L.-Y."/>
            <person name="Li C.-M."/>
            <person name="Wang S."/>
            <person name="Du Z.-J."/>
        </authorList>
    </citation>
    <scope>NUCLEOTIDE SEQUENCE [LARGE SCALE GENOMIC DNA]</scope>
    <source>
        <strain evidence="7 8">FA350</strain>
    </source>
</reference>
<dbReference type="PROSITE" id="PS50011">
    <property type="entry name" value="PROTEIN_KINASE_DOM"/>
    <property type="match status" value="1"/>
</dbReference>
<sequence length="405" mass="44959">MRPDTAATEGPMKSRIPRKPRTPATPPPLGDKSQTKSSQGPQPTLRYGDQFGKYVINGFAGKGATSFVYEARPVDGFEKVAVKVLHPHLLADPAKRRKFYQEARIMMRMRHANVVNFREIMEIDGHLAYVMEYIDGPTLEDWMRTRAKSASQMELACLFSDILRGLSHAHSHGVVHRDIKPANILIATQQGRLVAKVIDFGLARFSDQPISAQERSKIAGTAAYISPEEVSDPDSVGQTSDIYSLGVMLYEAACGQRPFAEEDPRALLEAHANRMPPSPREVNPALSPEFENVILRTLSKRPDSRFNSAPEMIQALQDAIQAAMRAEMMQLAEENAATTEWTRDTPAKTGPNQQTAMLLYLMMCMRAMFAVLGTSNTSSDTTDSTLKAHHLDRTPDPSFHLPLNL</sequence>
<evidence type="ECO:0000313" key="7">
    <source>
        <dbReference type="EMBL" id="AWV88333.1"/>
    </source>
</evidence>
<dbReference type="PANTHER" id="PTHR43289">
    <property type="entry name" value="MITOGEN-ACTIVATED PROTEIN KINASE KINASE KINASE 20-RELATED"/>
    <property type="match status" value="1"/>
</dbReference>
<feature type="compositionally biased region" description="Low complexity" evidence="5">
    <location>
        <begin position="375"/>
        <end position="385"/>
    </location>
</feature>
<keyword evidence="2" id="KW-0547">Nucleotide-binding</keyword>
<dbReference type="KEGG" id="bsed:DN745_02835"/>
<evidence type="ECO:0000256" key="2">
    <source>
        <dbReference type="ARBA" id="ARBA00022741"/>
    </source>
</evidence>
<proteinExistence type="predicted"/>
<dbReference type="GO" id="GO:0004674">
    <property type="term" value="F:protein serine/threonine kinase activity"/>
    <property type="evidence" value="ECO:0007669"/>
    <property type="project" value="TreeGrafter"/>
</dbReference>
<feature type="region of interest" description="Disordered" evidence="5">
    <location>
        <begin position="375"/>
        <end position="405"/>
    </location>
</feature>
<dbReference type="Proteomes" id="UP000249799">
    <property type="component" value="Chromosome"/>
</dbReference>
<keyword evidence="3" id="KW-0418">Kinase</keyword>